<reference evidence="1 2" key="1">
    <citation type="journal article" date="2021" name="bioRxiv">
        <title>The Gossypium anomalum genome as a resource for cotton improvement and evolutionary analysis of hybrid incompatibility.</title>
        <authorList>
            <person name="Grover C.E."/>
            <person name="Yuan D."/>
            <person name="Arick M.A."/>
            <person name="Miller E.R."/>
            <person name="Hu G."/>
            <person name="Peterson D.G."/>
            <person name="Wendel J.F."/>
            <person name="Udall J.A."/>
        </authorList>
    </citation>
    <scope>NUCLEOTIDE SEQUENCE [LARGE SCALE GENOMIC DNA]</scope>
    <source>
        <strain evidence="1">JFW-Udall</strain>
        <tissue evidence="1">Leaf</tissue>
    </source>
</reference>
<protein>
    <submittedName>
        <fullName evidence="1">Uncharacterized protein</fullName>
    </submittedName>
</protein>
<evidence type="ECO:0000313" key="1">
    <source>
        <dbReference type="EMBL" id="KAG8478259.1"/>
    </source>
</evidence>
<gene>
    <name evidence="1" type="ORF">CXB51_028032</name>
</gene>
<dbReference type="AlphaFoldDB" id="A0A8J5Y6P2"/>
<name>A0A8J5Y6P2_9ROSI</name>
<comment type="caution">
    <text evidence="1">The sequence shown here is derived from an EMBL/GenBank/DDBJ whole genome shotgun (WGS) entry which is preliminary data.</text>
</comment>
<keyword evidence="2" id="KW-1185">Reference proteome</keyword>
<dbReference type="Proteomes" id="UP000701853">
    <property type="component" value="Chromosome 11"/>
</dbReference>
<accession>A0A8J5Y6P2</accession>
<proteinExistence type="predicted"/>
<dbReference type="EMBL" id="JAHUZN010000011">
    <property type="protein sequence ID" value="KAG8478259.1"/>
    <property type="molecule type" value="Genomic_DNA"/>
</dbReference>
<sequence>MYVPPLVIHLMLIDKIKLFSLSLKDKKFFPTQKTNAFKKLIQNFLQNSNEPFFNVGNQFVETICDEEFLHKEVEEAFDYLDYLVENS</sequence>
<organism evidence="1 2">
    <name type="scientific">Gossypium anomalum</name>
    <dbReference type="NCBI Taxonomy" id="47600"/>
    <lineage>
        <taxon>Eukaryota</taxon>
        <taxon>Viridiplantae</taxon>
        <taxon>Streptophyta</taxon>
        <taxon>Embryophyta</taxon>
        <taxon>Tracheophyta</taxon>
        <taxon>Spermatophyta</taxon>
        <taxon>Magnoliopsida</taxon>
        <taxon>eudicotyledons</taxon>
        <taxon>Gunneridae</taxon>
        <taxon>Pentapetalae</taxon>
        <taxon>rosids</taxon>
        <taxon>malvids</taxon>
        <taxon>Malvales</taxon>
        <taxon>Malvaceae</taxon>
        <taxon>Malvoideae</taxon>
        <taxon>Gossypium</taxon>
    </lineage>
</organism>
<evidence type="ECO:0000313" key="2">
    <source>
        <dbReference type="Proteomes" id="UP000701853"/>
    </source>
</evidence>